<evidence type="ECO:0000256" key="5">
    <source>
        <dbReference type="ARBA" id="ARBA00022692"/>
    </source>
</evidence>
<evidence type="ECO:0000256" key="2">
    <source>
        <dbReference type="ARBA" id="ARBA00007613"/>
    </source>
</evidence>
<evidence type="ECO:0000313" key="10">
    <source>
        <dbReference type="EMBL" id="WQG91385.1"/>
    </source>
</evidence>
<reference evidence="10 12" key="2">
    <citation type="submission" date="2023-11" db="EMBL/GenBank/DDBJ databases">
        <title>MicrobeMod: A computational toolkit for identifying prokaryotic methylation and restriction-modification with nanopore sequencing.</title>
        <authorList>
            <person name="Crits-Christoph A."/>
            <person name="Kang S.C."/>
            <person name="Lee H."/>
            <person name="Ostrov N."/>
        </authorList>
    </citation>
    <scope>NUCLEOTIDE SEQUENCE [LARGE SCALE GENOMIC DNA]</scope>
    <source>
        <strain evidence="10 12">ATCC 23090</strain>
    </source>
</reference>
<evidence type="ECO:0000256" key="6">
    <source>
        <dbReference type="ARBA" id="ARBA00023136"/>
    </source>
</evidence>
<gene>
    <name evidence="9" type="ORF">SAMN05661012_00891</name>
    <name evidence="10" type="ORF">SR876_07730</name>
</gene>
<evidence type="ECO:0000313" key="11">
    <source>
        <dbReference type="Proteomes" id="UP000183788"/>
    </source>
</evidence>
<proteinExistence type="inferred from homology"/>
<keyword evidence="12" id="KW-1185">Reference proteome</keyword>
<keyword evidence="7" id="KW-0998">Cell outer membrane</keyword>
<evidence type="ECO:0000256" key="4">
    <source>
        <dbReference type="ARBA" id="ARBA00022452"/>
    </source>
</evidence>
<dbReference type="RefSeq" id="WP_072357386.1">
    <property type="nucleotide sequence ID" value="NZ_CBHWAX010000040.1"/>
</dbReference>
<evidence type="ECO:0000256" key="3">
    <source>
        <dbReference type="ARBA" id="ARBA00022448"/>
    </source>
</evidence>
<dbReference type="GO" id="GO:1990281">
    <property type="term" value="C:efflux pump complex"/>
    <property type="evidence" value="ECO:0007669"/>
    <property type="project" value="TreeGrafter"/>
</dbReference>
<dbReference type="PANTHER" id="PTHR30026:SF20">
    <property type="entry name" value="OUTER MEMBRANE PROTEIN TOLC"/>
    <property type="match status" value="1"/>
</dbReference>
<keyword evidence="4" id="KW-1134">Transmembrane beta strand</keyword>
<keyword evidence="3" id="KW-0813">Transport</keyword>
<dbReference type="Pfam" id="PF02321">
    <property type="entry name" value="OEP"/>
    <property type="match status" value="1"/>
</dbReference>
<dbReference type="PANTHER" id="PTHR30026">
    <property type="entry name" value="OUTER MEMBRANE PROTEIN TOLC"/>
    <property type="match status" value="1"/>
</dbReference>
<dbReference type="Proteomes" id="UP000183788">
    <property type="component" value="Unassembled WGS sequence"/>
</dbReference>
<evidence type="ECO:0000313" key="9">
    <source>
        <dbReference type="EMBL" id="SFW26635.1"/>
    </source>
</evidence>
<feature type="coiled-coil region" evidence="8">
    <location>
        <begin position="114"/>
        <end position="141"/>
    </location>
</feature>
<name>A0A1K1MU56_9BACT</name>
<reference evidence="9 11" key="1">
    <citation type="submission" date="2016-11" db="EMBL/GenBank/DDBJ databases">
        <authorList>
            <person name="Jaros S."/>
            <person name="Januszkiewicz K."/>
            <person name="Wedrychowicz H."/>
        </authorList>
    </citation>
    <scope>NUCLEOTIDE SEQUENCE [LARGE SCALE GENOMIC DNA]</scope>
    <source>
        <strain evidence="9 11">DSM 784</strain>
    </source>
</reference>
<dbReference type="EMBL" id="CP140154">
    <property type="protein sequence ID" value="WQG91385.1"/>
    <property type="molecule type" value="Genomic_DNA"/>
</dbReference>
<sequence length="420" mass="48125">MKKIIILLLVAVNSYGQTGISLNAALETGLRNRFDVQANKLDVVLAKNNITRSREAWLPDLRANGEVRYNTKLETMVLDGFNGAGSEKIEVGTKNWTMYSLELSQPLFKPGLKIDTKIATMEVQEEQAKELEKELSIRNKIVEAYLNVILKQQELRLVQESANRFREYLNVSLDKERLHTILASDVLKARTDYENAGISLQDAQQQYEGAIRALKYQLNIDTDLVLTDSLETLQAAQLVVFNIEDRPELMRLSFMKRTNQLRVQKSNLLWLPSVSFIGNYTSQFQSARFDYSKPLWSPYNYIGLKASLPLTELFKKSRREYTIRAKQIQLQYDQQKADLGYEYSKIETDLVNNKGNIMAAKNNLALAGSLYDSQLALYKLGTVSYSTLLDTETSVNTAAKNYIKAVYNYLVSYYNFRRMQ</sequence>
<evidence type="ECO:0000256" key="8">
    <source>
        <dbReference type="SAM" id="Coils"/>
    </source>
</evidence>
<organism evidence="9 11">
    <name type="scientific">Chitinophaga sancti</name>
    <dbReference type="NCBI Taxonomy" id="1004"/>
    <lineage>
        <taxon>Bacteria</taxon>
        <taxon>Pseudomonadati</taxon>
        <taxon>Bacteroidota</taxon>
        <taxon>Chitinophagia</taxon>
        <taxon>Chitinophagales</taxon>
        <taxon>Chitinophagaceae</taxon>
        <taxon>Chitinophaga</taxon>
    </lineage>
</organism>
<dbReference type="OrthoDB" id="367883at2"/>
<dbReference type="SUPFAM" id="SSF56954">
    <property type="entry name" value="Outer membrane efflux proteins (OEP)"/>
    <property type="match status" value="1"/>
</dbReference>
<dbReference type="STRING" id="1004.SAMN05661012_00891"/>
<keyword evidence="8" id="KW-0175">Coiled coil</keyword>
<dbReference type="EMBL" id="FPIZ01000002">
    <property type="protein sequence ID" value="SFW26635.1"/>
    <property type="molecule type" value="Genomic_DNA"/>
</dbReference>
<accession>A0A1K1MU56</accession>
<evidence type="ECO:0000256" key="7">
    <source>
        <dbReference type="ARBA" id="ARBA00023237"/>
    </source>
</evidence>
<dbReference type="InterPro" id="IPR003423">
    <property type="entry name" value="OMP_efflux"/>
</dbReference>
<evidence type="ECO:0000313" key="12">
    <source>
        <dbReference type="Proteomes" id="UP001326715"/>
    </source>
</evidence>
<protein>
    <submittedName>
        <fullName evidence="9">Outer membrane protein TolC</fullName>
    </submittedName>
    <submittedName>
        <fullName evidence="10">TolC family protein</fullName>
    </submittedName>
</protein>
<dbReference type="GO" id="GO:0015288">
    <property type="term" value="F:porin activity"/>
    <property type="evidence" value="ECO:0007669"/>
    <property type="project" value="TreeGrafter"/>
</dbReference>
<keyword evidence="6" id="KW-0472">Membrane</keyword>
<dbReference type="GO" id="GO:0015562">
    <property type="term" value="F:efflux transmembrane transporter activity"/>
    <property type="evidence" value="ECO:0007669"/>
    <property type="project" value="InterPro"/>
</dbReference>
<keyword evidence="5" id="KW-0812">Transmembrane</keyword>
<dbReference type="InterPro" id="IPR051906">
    <property type="entry name" value="TolC-like"/>
</dbReference>
<dbReference type="Proteomes" id="UP001326715">
    <property type="component" value="Chromosome"/>
</dbReference>
<evidence type="ECO:0000256" key="1">
    <source>
        <dbReference type="ARBA" id="ARBA00004442"/>
    </source>
</evidence>
<comment type="similarity">
    <text evidence="2">Belongs to the outer membrane factor (OMF) (TC 1.B.17) family.</text>
</comment>
<dbReference type="AlphaFoldDB" id="A0A1K1MU56"/>
<dbReference type="Gene3D" id="1.20.1600.10">
    <property type="entry name" value="Outer membrane efflux proteins (OEP)"/>
    <property type="match status" value="1"/>
</dbReference>
<dbReference type="GO" id="GO:0009279">
    <property type="term" value="C:cell outer membrane"/>
    <property type="evidence" value="ECO:0007669"/>
    <property type="project" value="UniProtKB-SubCell"/>
</dbReference>
<comment type="subcellular location">
    <subcellularLocation>
        <location evidence="1">Cell outer membrane</location>
    </subcellularLocation>
</comment>